<dbReference type="AlphaFoldDB" id="A0A0H4JBV8"/>
<keyword evidence="1" id="KW-0472">Membrane</keyword>
<keyword evidence="1" id="KW-1133">Transmembrane helix</keyword>
<feature type="transmembrane region" description="Helical" evidence="1">
    <location>
        <begin position="7"/>
        <end position="35"/>
    </location>
</feature>
<evidence type="ECO:0000313" key="2">
    <source>
        <dbReference type="EMBL" id="AKO69664.1"/>
    </source>
</evidence>
<keyword evidence="2" id="KW-0238">DNA-binding</keyword>
<evidence type="ECO:0000256" key="1">
    <source>
        <dbReference type="SAM" id="Phobius"/>
    </source>
</evidence>
<organism evidence="2">
    <name type="scientific">Aeromonas sp. Ne-1</name>
    <dbReference type="NCBI Taxonomy" id="1675689"/>
    <lineage>
        <taxon>Bacteria</taxon>
        <taxon>Pseudomonadati</taxon>
        <taxon>Pseudomonadota</taxon>
        <taxon>Gammaproteobacteria</taxon>
        <taxon>Aeromonadales</taxon>
        <taxon>Aeromonadaceae</taxon>
        <taxon>Aeromonas</taxon>
    </lineage>
</organism>
<proteinExistence type="predicted"/>
<reference evidence="2" key="1">
    <citation type="journal article" date="2015" name="Toxicon">
        <title>Production level of tetrodotoxin in Aeromonas is associated with the copy number of a plasmid.</title>
        <authorList>
            <person name="Liu J."/>
            <person name="Wei F."/>
            <person name="Lu Y."/>
            <person name="Ma T."/>
            <person name="Zhao J."/>
            <person name="Gong X."/>
            <person name="Bao B."/>
        </authorList>
    </citation>
    <scope>NUCLEOTIDE SEQUENCE</scope>
    <source>
        <strain evidence="2">Ne-1</strain>
        <plasmid evidence="2">pNe-1</plasmid>
    </source>
</reference>
<geneLocation type="plasmid" evidence="2">
    <name>pNe-1</name>
</geneLocation>
<dbReference type="EMBL" id="KP738729">
    <property type="protein sequence ID" value="AKO69664.1"/>
    <property type="molecule type" value="Genomic_DNA"/>
</dbReference>
<dbReference type="GO" id="GO:0003677">
    <property type="term" value="F:DNA binding"/>
    <property type="evidence" value="ECO:0007669"/>
    <property type="project" value="UniProtKB-KW"/>
</dbReference>
<sequence>MKSACELFFLLIAILKLHTAVPLSVINIFAFLVVLPTKTQL</sequence>
<keyword evidence="1" id="KW-0812">Transmembrane</keyword>
<protein>
    <submittedName>
        <fullName evidence="2">Single-stranded DNA-binding protein</fullName>
    </submittedName>
</protein>
<name>A0A0H4JBV8_9GAMM</name>
<keyword evidence="2" id="KW-0614">Plasmid</keyword>
<accession>A0A0H4JBV8</accession>